<protein>
    <recommendedName>
        <fullName evidence="1">Rab-GAP TBC domain-containing protein</fullName>
    </recommendedName>
</protein>
<dbReference type="PANTHER" id="PTHR47219">
    <property type="entry name" value="RAB GTPASE-ACTIVATING PROTEIN 1-LIKE"/>
    <property type="match status" value="1"/>
</dbReference>
<accession>A0ABD2MWZ6</accession>
<sequence length="227" mass="25780">MYSNVNKAQCMVIFMWGAVQELFNVLKAYTIQNPKIGYCQAQAPVAAFLLMHMPAEQAFWCLISVSDKYLENYYSPSVEVIQRDALILQGLLKKVCRPAYKHLKKVGAEPMMYCTEWFLCAFTRTLPWDTLLRVWDVFLCGGVKILFKTALVIIIGCLGSAKSRREAPGLCETLNVLRNPPEHILDEENLIINVSRLALNEKDFASEHQAQTLKMKAEKNSNGASRR</sequence>
<proteinExistence type="predicted"/>
<dbReference type="Gene3D" id="1.10.8.270">
    <property type="entry name" value="putative rabgap domain of human tbc1 domain family member 14 like domains"/>
    <property type="match status" value="1"/>
</dbReference>
<organism evidence="2 3">
    <name type="scientific">Cryptolaemus montrouzieri</name>
    <dbReference type="NCBI Taxonomy" id="559131"/>
    <lineage>
        <taxon>Eukaryota</taxon>
        <taxon>Metazoa</taxon>
        <taxon>Ecdysozoa</taxon>
        <taxon>Arthropoda</taxon>
        <taxon>Hexapoda</taxon>
        <taxon>Insecta</taxon>
        <taxon>Pterygota</taxon>
        <taxon>Neoptera</taxon>
        <taxon>Endopterygota</taxon>
        <taxon>Coleoptera</taxon>
        <taxon>Polyphaga</taxon>
        <taxon>Cucujiformia</taxon>
        <taxon>Coccinelloidea</taxon>
        <taxon>Coccinellidae</taxon>
        <taxon>Scymninae</taxon>
        <taxon>Scymnini</taxon>
        <taxon>Cryptolaemus</taxon>
    </lineage>
</organism>
<evidence type="ECO:0000313" key="3">
    <source>
        <dbReference type="Proteomes" id="UP001516400"/>
    </source>
</evidence>
<dbReference type="InterPro" id="IPR035969">
    <property type="entry name" value="Rab-GAP_TBC_sf"/>
</dbReference>
<dbReference type="PANTHER" id="PTHR47219:SF4">
    <property type="entry name" value="TBC1 DOMAIN FAMILY MEMBER 10A"/>
    <property type="match status" value="1"/>
</dbReference>
<evidence type="ECO:0000313" key="2">
    <source>
        <dbReference type="EMBL" id="KAL3270939.1"/>
    </source>
</evidence>
<dbReference type="AlphaFoldDB" id="A0ABD2MWZ6"/>
<dbReference type="InterPro" id="IPR050302">
    <property type="entry name" value="Rab_GAP_TBC_domain"/>
</dbReference>
<dbReference type="InterPro" id="IPR000195">
    <property type="entry name" value="Rab-GAP-TBC_dom"/>
</dbReference>
<dbReference type="Proteomes" id="UP001516400">
    <property type="component" value="Unassembled WGS sequence"/>
</dbReference>
<comment type="caution">
    <text evidence="2">The sequence shown here is derived from an EMBL/GenBank/DDBJ whole genome shotgun (WGS) entry which is preliminary data.</text>
</comment>
<reference evidence="2 3" key="1">
    <citation type="journal article" date="2021" name="BMC Biol.">
        <title>Horizontally acquired antibacterial genes associated with adaptive radiation of ladybird beetles.</title>
        <authorList>
            <person name="Li H.S."/>
            <person name="Tang X.F."/>
            <person name="Huang Y.H."/>
            <person name="Xu Z.Y."/>
            <person name="Chen M.L."/>
            <person name="Du X.Y."/>
            <person name="Qiu B.Y."/>
            <person name="Chen P.T."/>
            <person name="Zhang W."/>
            <person name="Slipinski A."/>
            <person name="Escalona H.E."/>
            <person name="Waterhouse R.M."/>
            <person name="Zwick A."/>
            <person name="Pang H."/>
        </authorList>
    </citation>
    <scope>NUCLEOTIDE SEQUENCE [LARGE SCALE GENOMIC DNA]</scope>
    <source>
        <strain evidence="2">SYSU2018</strain>
    </source>
</reference>
<evidence type="ECO:0000259" key="1">
    <source>
        <dbReference type="PROSITE" id="PS50086"/>
    </source>
</evidence>
<feature type="domain" description="Rab-GAP TBC" evidence="1">
    <location>
        <begin position="1"/>
        <end position="142"/>
    </location>
</feature>
<gene>
    <name evidence="2" type="ORF">HHI36_021444</name>
</gene>
<name>A0ABD2MWZ6_9CUCU</name>
<dbReference type="Gene3D" id="1.10.472.80">
    <property type="entry name" value="Ypt/Rab-GAP domain of gyp1p, domain 3"/>
    <property type="match status" value="1"/>
</dbReference>
<dbReference type="EMBL" id="JABFTP020000042">
    <property type="protein sequence ID" value="KAL3270939.1"/>
    <property type="molecule type" value="Genomic_DNA"/>
</dbReference>
<dbReference type="PROSITE" id="PS50086">
    <property type="entry name" value="TBC_RABGAP"/>
    <property type="match status" value="1"/>
</dbReference>
<keyword evidence="3" id="KW-1185">Reference proteome</keyword>
<dbReference type="SMART" id="SM00164">
    <property type="entry name" value="TBC"/>
    <property type="match status" value="1"/>
</dbReference>
<dbReference type="SUPFAM" id="SSF47923">
    <property type="entry name" value="Ypt/Rab-GAP domain of gyp1p"/>
    <property type="match status" value="2"/>
</dbReference>
<dbReference type="FunFam" id="1.10.472.80:FF:000008">
    <property type="entry name" value="TBC1 domain family member 10A"/>
    <property type="match status" value="1"/>
</dbReference>
<dbReference type="Pfam" id="PF00566">
    <property type="entry name" value="RabGAP-TBC"/>
    <property type="match status" value="1"/>
</dbReference>